<dbReference type="PANTHER" id="PTHR47592">
    <property type="entry name" value="PBF68 PROTEIN"/>
    <property type="match status" value="1"/>
</dbReference>
<dbReference type="AlphaFoldDB" id="A0A9D4ZTU6"/>
<evidence type="ECO:0000313" key="2">
    <source>
        <dbReference type="EMBL" id="KAI5385267.1"/>
    </source>
</evidence>
<dbReference type="EMBL" id="JAMSHJ010000007">
    <property type="protein sequence ID" value="KAI5385267.1"/>
    <property type="molecule type" value="Genomic_DNA"/>
</dbReference>
<proteinExistence type="predicted"/>
<gene>
    <name evidence="2" type="ORF">KIW84_072029</name>
</gene>
<dbReference type="PANTHER" id="PTHR47592:SF29">
    <property type="entry name" value="ZINC FINGER, CCHC-TYPE"/>
    <property type="match status" value="1"/>
</dbReference>
<dbReference type="Pfam" id="PF22936">
    <property type="entry name" value="Pol_BBD"/>
    <property type="match status" value="1"/>
</dbReference>
<sequence>MITRIQVVQERGLRTNPKTKDDAIAWWIDSGATTHVCKDRFWFKTLVPVEDGSVLYMGDDHFAPVEGKGNVVLEFSSGKTIILFNVLYVPKLRKNLISGPVLNKLGYKLLTVERYPTDLVVEGPTIVVVASEITYASLPVAAAGKEPVDFVVVVS</sequence>
<evidence type="ECO:0000313" key="3">
    <source>
        <dbReference type="Proteomes" id="UP001058974"/>
    </source>
</evidence>
<protein>
    <recommendedName>
        <fullName evidence="1">Retrovirus-related Pol polyprotein from transposon TNT 1-94-like beta-barrel domain-containing protein</fullName>
    </recommendedName>
</protein>
<name>A0A9D4ZTU6_PEA</name>
<dbReference type="InterPro" id="IPR054722">
    <property type="entry name" value="PolX-like_BBD"/>
</dbReference>
<organism evidence="2 3">
    <name type="scientific">Pisum sativum</name>
    <name type="common">Garden pea</name>
    <name type="synonym">Lathyrus oleraceus</name>
    <dbReference type="NCBI Taxonomy" id="3888"/>
    <lineage>
        <taxon>Eukaryota</taxon>
        <taxon>Viridiplantae</taxon>
        <taxon>Streptophyta</taxon>
        <taxon>Embryophyta</taxon>
        <taxon>Tracheophyta</taxon>
        <taxon>Spermatophyta</taxon>
        <taxon>Magnoliopsida</taxon>
        <taxon>eudicotyledons</taxon>
        <taxon>Gunneridae</taxon>
        <taxon>Pentapetalae</taxon>
        <taxon>rosids</taxon>
        <taxon>fabids</taxon>
        <taxon>Fabales</taxon>
        <taxon>Fabaceae</taxon>
        <taxon>Papilionoideae</taxon>
        <taxon>50 kb inversion clade</taxon>
        <taxon>NPAAA clade</taxon>
        <taxon>Hologalegina</taxon>
        <taxon>IRL clade</taxon>
        <taxon>Fabeae</taxon>
        <taxon>Lathyrus</taxon>
    </lineage>
</organism>
<feature type="domain" description="Retrovirus-related Pol polyprotein from transposon TNT 1-94-like beta-barrel" evidence="1">
    <location>
        <begin position="26"/>
        <end position="107"/>
    </location>
</feature>
<keyword evidence="3" id="KW-1185">Reference proteome</keyword>
<evidence type="ECO:0000259" key="1">
    <source>
        <dbReference type="Pfam" id="PF22936"/>
    </source>
</evidence>
<dbReference type="Proteomes" id="UP001058974">
    <property type="component" value="Chromosome 7"/>
</dbReference>
<comment type="caution">
    <text evidence="2">The sequence shown here is derived from an EMBL/GenBank/DDBJ whole genome shotgun (WGS) entry which is preliminary data.</text>
</comment>
<reference evidence="2 3" key="1">
    <citation type="journal article" date="2022" name="Nat. Genet.">
        <title>Improved pea reference genome and pan-genome highlight genomic features and evolutionary characteristics.</title>
        <authorList>
            <person name="Yang T."/>
            <person name="Liu R."/>
            <person name="Luo Y."/>
            <person name="Hu S."/>
            <person name="Wang D."/>
            <person name="Wang C."/>
            <person name="Pandey M.K."/>
            <person name="Ge S."/>
            <person name="Xu Q."/>
            <person name="Li N."/>
            <person name="Li G."/>
            <person name="Huang Y."/>
            <person name="Saxena R.K."/>
            <person name="Ji Y."/>
            <person name="Li M."/>
            <person name="Yan X."/>
            <person name="He Y."/>
            <person name="Liu Y."/>
            <person name="Wang X."/>
            <person name="Xiang C."/>
            <person name="Varshney R.K."/>
            <person name="Ding H."/>
            <person name="Gao S."/>
            <person name="Zong X."/>
        </authorList>
    </citation>
    <scope>NUCLEOTIDE SEQUENCE [LARGE SCALE GENOMIC DNA]</scope>
    <source>
        <strain evidence="2 3">cv. Zhongwan 6</strain>
    </source>
</reference>
<dbReference type="Gramene" id="Psat07G0202900-T1">
    <property type="protein sequence ID" value="KAI5385267.1"/>
    <property type="gene ID" value="KIW84_072029"/>
</dbReference>
<accession>A0A9D4ZTU6</accession>